<organism evidence="1 2">
    <name type="scientific">Zalaria obscura</name>
    <dbReference type="NCBI Taxonomy" id="2024903"/>
    <lineage>
        <taxon>Eukaryota</taxon>
        <taxon>Fungi</taxon>
        <taxon>Dikarya</taxon>
        <taxon>Ascomycota</taxon>
        <taxon>Pezizomycotina</taxon>
        <taxon>Dothideomycetes</taxon>
        <taxon>Dothideomycetidae</taxon>
        <taxon>Dothideales</taxon>
        <taxon>Zalariaceae</taxon>
        <taxon>Zalaria</taxon>
    </lineage>
</organism>
<reference evidence="1" key="1">
    <citation type="submission" date="2024-02" db="EMBL/GenBank/DDBJ databases">
        <title>Metagenome Assembled Genome of Zalaria obscura JY119.</title>
        <authorList>
            <person name="Vighnesh L."/>
            <person name="Jagadeeshwari U."/>
            <person name="Venkata Ramana C."/>
            <person name="Sasikala C."/>
        </authorList>
    </citation>
    <scope>NUCLEOTIDE SEQUENCE</scope>
    <source>
        <strain evidence="1">JY119</strain>
    </source>
</reference>
<proteinExistence type="predicted"/>
<evidence type="ECO:0000313" key="2">
    <source>
        <dbReference type="Proteomes" id="UP001320706"/>
    </source>
</evidence>
<protein>
    <submittedName>
        <fullName evidence="1">Uncharacterized protein</fullName>
    </submittedName>
</protein>
<gene>
    <name evidence="1" type="ORF">M8818_006801</name>
</gene>
<name>A0ACC3S4Y2_9PEZI</name>
<evidence type="ECO:0000313" key="1">
    <source>
        <dbReference type="EMBL" id="KAK8196636.1"/>
    </source>
</evidence>
<keyword evidence="2" id="KW-1185">Reference proteome</keyword>
<dbReference type="Proteomes" id="UP001320706">
    <property type="component" value="Unassembled WGS sequence"/>
</dbReference>
<comment type="caution">
    <text evidence="1">The sequence shown here is derived from an EMBL/GenBank/DDBJ whole genome shotgun (WGS) entry which is preliminary data.</text>
</comment>
<accession>A0ACC3S4Y2</accession>
<sequence>MSLQALRDDALYAYGYLSGKSFSLTGSAAQVYGTMISKMSSLIALPLPFLSFLALPFFGGTSTWISVGFFYLTWSTLVWSKDPLAIEIYGTLAVRLLFYLLPSLGFLACDALFPSIANSIKADGERASPLRFGRKKLSYVVGWSTFNVLLAVALQGGIELLFTHVLSLRSALRVSTLLPTPWSIFFSLLKAIIFRGLLHYPIHRYILHAPRSSGYHSPLATYHTSWAHSLRYPFSLAASYDHPLCYLLSRWLPLYLPALIFRFHVLTYHLLVALTSLEELFIYSGYSVLPSQILLSGMARRTETHYATGGKGNFGHWGVMDWVCGTSCKGDETDVLDDVREEADKRHVRRKVSDAVANGKGLVGDAKKRFGKKGDDEDEDEYAGRGAADDDEKAGEDEEPQSPNSSPRSKRRSKRKGRKASAAS</sequence>
<dbReference type="EMBL" id="JAMKPW020000041">
    <property type="protein sequence ID" value="KAK8196636.1"/>
    <property type="molecule type" value="Genomic_DNA"/>
</dbReference>